<protein>
    <recommendedName>
        <fullName evidence="3">RiboL-PSP-HEPN domain-containing protein</fullName>
    </recommendedName>
</protein>
<reference evidence="1 2" key="1">
    <citation type="submission" date="2020-02" db="EMBL/GenBank/DDBJ databases">
        <title>Complete genome of Muricauda sp. 501str8.</title>
        <authorList>
            <person name="Dong B."/>
            <person name="Zhu S."/>
            <person name="Yang J."/>
            <person name="Chen J."/>
        </authorList>
    </citation>
    <scope>NUCLEOTIDE SEQUENCE [LARGE SCALE GENOMIC DNA]</scope>
    <source>
        <strain evidence="1 2">501str8</strain>
    </source>
</reference>
<accession>A0A6G7J195</accession>
<proteinExistence type="predicted"/>
<name>A0A6G7J195_9FLAO</name>
<dbReference type="KEGG" id="mut:GVT53_05885"/>
<dbReference type="RefSeq" id="WP_166247883.1">
    <property type="nucleotide sequence ID" value="NZ_CP049616.1"/>
</dbReference>
<dbReference type="AlphaFoldDB" id="A0A6G7J195"/>
<gene>
    <name evidence="1" type="ORF">GVT53_05885</name>
</gene>
<dbReference type="EMBL" id="CP049616">
    <property type="protein sequence ID" value="QII44222.1"/>
    <property type="molecule type" value="Genomic_DNA"/>
</dbReference>
<evidence type="ECO:0008006" key="3">
    <source>
        <dbReference type="Google" id="ProtNLM"/>
    </source>
</evidence>
<evidence type="ECO:0000313" key="2">
    <source>
        <dbReference type="Proteomes" id="UP000502928"/>
    </source>
</evidence>
<evidence type="ECO:0000313" key="1">
    <source>
        <dbReference type="EMBL" id="QII44222.1"/>
    </source>
</evidence>
<sequence length="258" mass="30215">MSDKFYINKFGVKILKEGTKAFRIFSIETINLEFLLIYILFSESSKEDLNDKKGFLKVLYENNGDDTLIEFLESEKSDMIFSAKSYEKYFGQMAYTRITDNVLSYFKDILVEVIQAKPQILKSKEKVALDYIFSFNNMEDLIDDITEKNIEKLFYGSINDIKKFFSDRLGIQLFENEIAEKNFEQFIKQRNLIVHNRGIISKEFAKDFSNEYVTYNPGNILVFSYENLSDINGAMTNLIVDLDLKISEKFKLETIKLD</sequence>
<organism evidence="1 2">
    <name type="scientific">Flagellimonas oceani</name>
    <dbReference type="NCBI Taxonomy" id="2698672"/>
    <lineage>
        <taxon>Bacteria</taxon>
        <taxon>Pseudomonadati</taxon>
        <taxon>Bacteroidota</taxon>
        <taxon>Flavobacteriia</taxon>
        <taxon>Flavobacteriales</taxon>
        <taxon>Flavobacteriaceae</taxon>
        <taxon>Flagellimonas</taxon>
    </lineage>
</organism>
<dbReference type="Proteomes" id="UP000502928">
    <property type="component" value="Chromosome"/>
</dbReference>
<keyword evidence="2" id="KW-1185">Reference proteome</keyword>